<proteinExistence type="predicted"/>
<accession>G8LPT0</accession>
<reference evidence="1 2" key="1">
    <citation type="journal article" date="2011" name="Stand. Genomic Sci.">
        <title>Complete genome of the onion pathogen Enterobacter cloacae EcWSU1.</title>
        <authorList>
            <person name="Humann J.L."/>
            <person name="Wildung M."/>
            <person name="Cheng C.H."/>
            <person name="Lee T."/>
            <person name="Stewart J.E."/>
            <person name="Drew J.C."/>
            <person name="Triplett E.W."/>
            <person name="Main D."/>
            <person name="Schroeder B.K."/>
        </authorList>
    </citation>
    <scope>NUCLEOTIDE SEQUENCE [LARGE SCALE GENOMIC DNA]</scope>
    <source>
        <strain evidence="1 2">EcWSU1</strain>
    </source>
</reference>
<dbReference type="HOGENOM" id="CLU_838718_0_0_6"/>
<dbReference type="AlphaFoldDB" id="G8LPT0"/>
<protein>
    <submittedName>
        <fullName evidence="1">Uncharacterized protein</fullName>
    </submittedName>
</protein>
<gene>
    <name evidence="1" type="ORF">EcWSU1_00943</name>
</gene>
<dbReference type="Proteomes" id="UP000007838">
    <property type="component" value="Chromosome"/>
</dbReference>
<dbReference type="EMBL" id="CP002886">
    <property type="protein sequence ID" value="AEW72383.1"/>
    <property type="molecule type" value="Genomic_DNA"/>
</dbReference>
<name>G8LPT0_9ENTR</name>
<evidence type="ECO:0000313" key="2">
    <source>
        <dbReference type="Proteomes" id="UP000007838"/>
    </source>
</evidence>
<evidence type="ECO:0000313" key="1">
    <source>
        <dbReference type="EMBL" id="AEW72383.1"/>
    </source>
</evidence>
<dbReference type="KEGG" id="eec:EcWSU1_00943"/>
<sequence>MRGQLIQRLAGILYQIPGFTLGLLKTQQGGVGTFAKLLIRTLTFTQCCSIAHHIQNVILNLECQTDTFCVSVQYRQGFAPLFTRAQGAQTNGCTNQCARFMAMNTLQLFQINLTSFRFQIQCLTATHTGDAAGHCQFRDHRQTVTVGHFGHRRIAQNRERQGLQGIPRQNGIRFAKLDVAGWLATTQIVVVHGRQIIMDQRVGMDALNGGCRGIQRVSADTKHVARGVDQKRTQALSTQECAIVHGFNQWSVLKRLWLNKTAQCIVGTRDACLKLVGEIHLLGVRCEWRSFSVFAVGQQDLHALLGLLQFDLPLARQLHAALEFIERLFQR</sequence>
<organism evidence="1 2">
    <name type="scientific">Enterobacter ludwigii</name>
    <dbReference type="NCBI Taxonomy" id="299767"/>
    <lineage>
        <taxon>Bacteria</taxon>
        <taxon>Pseudomonadati</taxon>
        <taxon>Pseudomonadota</taxon>
        <taxon>Gammaproteobacteria</taxon>
        <taxon>Enterobacterales</taxon>
        <taxon>Enterobacteriaceae</taxon>
        <taxon>Enterobacter</taxon>
        <taxon>Enterobacter cloacae complex</taxon>
    </lineage>
</organism>